<keyword evidence="5 7" id="KW-1133">Transmembrane helix</keyword>
<dbReference type="InterPro" id="IPR051393">
    <property type="entry name" value="ABC_transporter_permease"/>
</dbReference>
<dbReference type="Proteomes" id="UP001526147">
    <property type="component" value="Unassembled WGS sequence"/>
</dbReference>
<keyword evidence="3" id="KW-1003">Cell membrane</keyword>
<feature type="transmembrane region" description="Helical" evidence="7">
    <location>
        <begin position="212"/>
        <end position="232"/>
    </location>
</feature>
<keyword evidence="10" id="KW-1185">Reference proteome</keyword>
<dbReference type="RefSeq" id="WP_264141142.1">
    <property type="nucleotide sequence ID" value="NZ_JAOYEY010000007.1"/>
</dbReference>
<evidence type="ECO:0000259" key="8">
    <source>
        <dbReference type="PROSITE" id="PS50928"/>
    </source>
</evidence>
<feature type="domain" description="ABC transmembrane type-1" evidence="8">
    <location>
        <begin position="73"/>
        <end position="285"/>
    </location>
</feature>
<evidence type="ECO:0000256" key="2">
    <source>
        <dbReference type="ARBA" id="ARBA00022448"/>
    </source>
</evidence>
<dbReference type="InterPro" id="IPR000515">
    <property type="entry name" value="MetI-like"/>
</dbReference>
<dbReference type="PROSITE" id="PS50928">
    <property type="entry name" value="ABC_TM1"/>
    <property type="match status" value="1"/>
</dbReference>
<evidence type="ECO:0000313" key="9">
    <source>
        <dbReference type="EMBL" id="MCV9884106.1"/>
    </source>
</evidence>
<feature type="transmembrane region" description="Helical" evidence="7">
    <location>
        <begin position="158"/>
        <end position="181"/>
    </location>
</feature>
<organism evidence="9 10">
    <name type="scientific">Metabacillus halosaccharovorans</name>
    <dbReference type="NCBI Taxonomy" id="930124"/>
    <lineage>
        <taxon>Bacteria</taxon>
        <taxon>Bacillati</taxon>
        <taxon>Bacillota</taxon>
        <taxon>Bacilli</taxon>
        <taxon>Bacillales</taxon>
        <taxon>Bacillaceae</taxon>
        <taxon>Metabacillus</taxon>
    </lineage>
</organism>
<comment type="subcellular location">
    <subcellularLocation>
        <location evidence="1 7">Cell membrane</location>
        <topology evidence="1 7">Multi-pass membrane protein</topology>
    </subcellularLocation>
</comment>
<feature type="transmembrane region" description="Helical" evidence="7">
    <location>
        <begin position="110"/>
        <end position="130"/>
    </location>
</feature>
<sequence length="294" mass="33682">MKQKLKTLLHRDGPWAFILLLPSILGFFIFVLFPVVASFLISFTSWDLLTPIKWVGFENYLNLFKDETFIKVLWNTLYFTAVTVPIGIIISLFLAVALNQKIRFIKFYRAAYFLPVISSMVAVAVIWQWIYNPEYGLLNFILGLFGIDGPSWLSDAKWAMPAVMITSIWKGLGFNMLIFLAGIQGISESYYEAADIDGATWFKKFIHITVPLLRPTTFFVTVMAIIGSFQVFDAVFLLTQGGPARSTSVLVHYLYQNGFEYFQMGYASAMAYILFFLVLAFTLIQFTLQKRREE</sequence>
<name>A0ABT3DC31_9BACI</name>
<protein>
    <submittedName>
        <fullName evidence="9">Sugar ABC transporter permease</fullName>
    </submittedName>
</protein>
<dbReference type="InterPro" id="IPR035906">
    <property type="entry name" value="MetI-like_sf"/>
</dbReference>
<comment type="similarity">
    <text evidence="7">Belongs to the binding-protein-dependent transport system permease family.</text>
</comment>
<dbReference type="SUPFAM" id="SSF161098">
    <property type="entry name" value="MetI-like"/>
    <property type="match status" value="1"/>
</dbReference>
<dbReference type="CDD" id="cd06261">
    <property type="entry name" value="TM_PBP2"/>
    <property type="match status" value="1"/>
</dbReference>
<comment type="caution">
    <text evidence="9">The sequence shown here is derived from an EMBL/GenBank/DDBJ whole genome shotgun (WGS) entry which is preliminary data.</text>
</comment>
<keyword evidence="6 7" id="KW-0472">Membrane</keyword>
<dbReference type="PANTHER" id="PTHR30193">
    <property type="entry name" value="ABC TRANSPORTER PERMEASE PROTEIN"/>
    <property type="match status" value="1"/>
</dbReference>
<dbReference type="SUPFAM" id="SSF160964">
    <property type="entry name" value="MalF N-terminal region-like"/>
    <property type="match status" value="1"/>
</dbReference>
<evidence type="ECO:0000256" key="3">
    <source>
        <dbReference type="ARBA" id="ARBA00022475"/>
    </source>
</evidence>
<reference evidence="9 10" key="1">
    <citation type="submission" date="2022-10" db="EMBL/GenBank/DDBJ databases">
        <title>Draft genome assembly of moderately radiation resistant bacterium Metabacillus halosaccharovorans.</title>
        <authorList>
            <person name="Pal S."/>
            <person name="Gopinathan A."/>
        </authorList>
    </citation>
    <scope>NUCLEOTIDE SEQUENCE [LARGE SCALE GENOMIC DNA]</scope>
    <source>
        <strain evidence="9 10">VITHBRA001</strain>
    </source>
</reference>
<feature type="transmembrane region" description="Helical" evidence="7">
    <location>
        <begin position="15"/>
        <end position="41"/>
    </location>
</feature>
<evidence type="ECO:0000256" key="6">
    <source>
        <dbReference type="ARBA" id="ARBA00023136"/>
    </source>
</evidence>
<dbReference type="EMBL" id="JAOYEY010000007">
    <property type="protein sequence ID" value="MCV9884106.1"/>
    <property type="molecule type" value="Genomic_DNA"/>
</dbReference>
<keyword evidence="2 7" id="KW-0813">Transport</keyword>
<evidence type="ECO:0000256" key="7">
    <source>
        <dbReference type="RuleBase" id="RU363032"/>
    </source>
</evidence>
<dbReference type="Pfam" id="PF00528">
    <property type="entry name" value="BPD_transp_1"/>
    <property type="match status" value="1"/>
</dbReference>
<feature type="transmembrane region" description="Helical" evidence="7">
    <location>
        <begin position="77"/>
        <end position="98"/>
    </location>
</feature>
<dbReference type="Gene3D" id="1.10.3720.10">
    <property type="entry name" value="MetI-like"/>
    <property type="match status" value="1"/>
</dbReference>
<proteinExistence type="inferred from homology"/>
<evidence type="ECO:0000256" key="4">
    <source>
        <dbReference type="ARBA" id="ARBA00022692"/>
    </source>
</evidence>
<dbReference type="PANTHER" id="PTHR30193:SF37">
    <property type="entry name" value="INNER MEMBRANE ABC TRANSPORTER PERMEASE PROTEIN YCJO"/>
    <property type="match status" value="1"/>
</dbReference>
<keyword evidence="4 7" id="KW-0812">Transmembrane</keyword>
<feature type="transmembrane region" description="Helical" evidence="7">
    <location>
        <begin position="269"/>
        <end position="288"/>
    </location>
</feature>
<evidence type="ECO:0000313" key="10">
    <source>
        <dbReference type="Proteomes" id="UP001526147"/>
    </source>
</evidence>
<evidence type="ECO:0000256" key="1">
    <source>
        <dbReference type="ARBA" id="ARBA00004651"/>
    </source>
</evidence>
<evidence type="ECO:0000256" key="5">
    <source>
        <dbReference type="ARBA" id="ARBA00022989"/>
    </source>
</evidence>
<gene>
    <name evidence="9" type="ORF">OIH86_00175</name>
</gene>
<accession>A0ABT3DC31</accession>